<evidence type="ECO:0000313" key="2">
    <source>
        <dbReference type="EMBL" id="KAH3713049.1"/>
    </source>
</evidence>
<organism evidence="2 3">
    <name type="scientific">Dreissena polymorpha</name>
    <name type="common">Zebra mussel</name>
    <name type="synonym">Mytilus polymorpha</name>
    <dbReference type="NCBI Taxonomy" id="45954"/>
    <lineage>
        <taxon>Eukaryota</taxon>
        <taxon>Metazoa</taxon>
        <taxon>Spiralia</taxon>
        <taxon>Lophotrochozoa</taxon>
        <taxon>Mollusca</taxon>
        <taxon>Bivalvia</taxon>
        <taxon>Autobranchia</taxon>
        <taxon>Heteroconchia</taxon>
        <taxon>Euheterodonta</taxon>
        <taxon>Imparidentia</taxon>
        <taxon>Neoheterodontei</taxon>
        <taxon>Myida</taxon>
        <taxon>Dreissenoidea</taxon>
        <taxon>Dreissenidae</taxon>
        <taxon>Dreissena</taxon>
    </lineage>
</organism>
<keyword evidence="1" id="KW-0812">Transmembrane</keyword>
<sequence>MYSDDSYVFTVTRRNTASQDIHGNIGGIEPPAIVDSGSSCNVIDRELREDPKKSFLTTKRVYAYGSATPLTVTSGFFYTSVGLGTNVLIQSLLFLRSMDKPC</sequence>
<comment type="caution">
    <text evidence="2">The sequence shown here is derived from an EMBL/GenBank/DDBJ whole genome shotgun (WGS) entry which is preliminary data.</text>
</comment>
<name>A0A9D4BXY1_DREPO</name>
<dbReference type="Proteomes" id="UP000828390">
    <property type="component" value="Unassembled WGS sequence"/>
</dbReference>
<protein>
    <submittedName>
        <fullName evidence="2">Uncharacterized protein</fullName>
    </submittedName>
</protein>
<evidence type="ECO:0000313" key="3">
    <source>
        <dbReference type="Proteomes" id="UP000828390"/>
    </source>
</evidence>
<gene>
    <name evidence="2" type="ORF">DPMN_072813</name>
</gene>
<evidence type="ECO:0000256" key="1">
    <source>
        <dbReference type="SAM" id="Phobius"/>
    </source>
</evidence>
<dbReference type="EMBL" id="JAIWYP010000014">
    <property type="protein sequence ID" value="KAH3713049.1"/>
    <property type="molecule type" value="Genomic_DNA"/>
</dbReference>
<keyword evidence="1" id="KW-1133">Transmembrane helix</keyword>
<dbReference type="AlphaFoldDB" id="A0A9D4BXY1"/>
<keyword evidence="3" id="KW-1185">Reference proteome</keyword>
<accession>A0A9D4BXY1</accession>
<reference evidence="2" key="2">
    <citation type="submission" date="2020-11" db="EMBL/GenBank/DDBJ databases">
        <authorList>
            <person name="McCartney M.A."/>
            <person name="Auch B."/>
            <person name="Kono T."/>
            <person name="Mallez S."/>
            <person name="Becker A."/>
            <person name="Gohl D.M."/>
            <person name="Silverstein K.A.T."/>
            <person name="Koren S."/>
            <person name="Bechman K.B."/>
            <person name="Herman A."/>
            <person name="Abrahante J.E."/>
            <person name="Garbe J."/>
        </authorList>
    </citation>
    <scope>NUCLEOTIDE SEQUENCE</scope>
    <source>
        <strain evidence="2">Duluth1</strain>
        <tissue evidence="2">Whole animal</tissue>
    </source>
</reference>
<reference evidence="2" key="1">
    <citation type="journal article" date="2019" name="bioRxiv">
        <title>The Genome of the Zebra Mussel, Dreissena polymorpha: A Resource for Invasive Species Research.</title>
        <authorList>
            <person name="McCartney M.A."/>
            <person name="Auch B."/>
            <person name="Kono T."/>
            <person name="Mallez S."/>
            <person name="Zhang Y."/>
            <person name="Obille A."/>
            <person name="Becker A."/>
            <person name="Abrahante J.E."/>
            <person name="Garbe J."/>
            <person name="Badalamenti J.P."/>
            <person name="Herman A."/>
            <person name="Mangelson H."/>
            <person name="Liachko I."/>
            <person name="Sullivan S."/>
            <person name="Sone E.D."/>
            <person name="Koren S."/>
            <person name="Silverstein K.A.T."/>
            <person name="Beckman K.B."/>
            <person name="Gohl D.M."/>
        </authorList>
    </citation>
    <scope>NUCLEOTIDE SEQUENCE</scope>
    <source>
        <strain evidence="2">Duluth1</strain>
        <tissue evidence="2">Whole animal</tissue>
    </source>
</reference>
<keyword evidence="1" id="KW-0472">Membrane</keyword>
<proteinExistence type="predicted"/>
<feature type="transmembrane region" description="Helical" evidence="1">
    <location>
        <begin position="76"/>
        <end position="95"/>
    </location>
</feature>